<protein>
    <submittedName>
        <fullName evidence="3">Uncharacterized protein</fullName>
    </submittedName>
</protein>
<feature type="compositionally biased region" description="Polar residues" evidence="1">
    <location>
        <begin position="46"/>
        <end position="55"/>
    </location>
</feature>
<keyword evidence="5" id="KW-1185">Reference proteome</keyword>
<reference evidence="3 4" key="1">
    <citation type="submission" date="2017-02" db="EMBL/GenBank/DDBJ databases">
        <authorList>
            <person name="Peterson S.W."/>
        </authorList>
    </citation>
    <scope>NUCLEOTIDE SEQUENCE [LARGE SCALE GENOMIC DNA]</scope>
    <source>
        <strain evidence="4">type strain: NCCB 100098</strain>
        <strain evidence="3">Type strain: NCCB 100098</strain>
    </source>
</reference>
<dbReference type="Proteomes" id="UP000189966">
    <property type="component" value="Unassembled WGS sequence"/>
</dbReference>
<dbReference type="EMBL" id="JAYXUD010000003">
    <property type="protein sequence ID" value="MEC6898260.1"/>
    <property type="molecule type" value="Genomic_DNA"/>
</dbReference>
<accession>A0A1T5HXN5</accession>
<evidence type="ECO:0000313" key="2">
    <source>
        <dbReference type="EMBL" id="MEC6898260.1"/>
    </source>
</evidence>
<gene>
    <name evidence="3" type="ORF">CZ809_01080</name>
    <name evidence="2" type="ORF">VXS00_06365</name>
</gene>
<name>A0A1T5HXN5_9GAMM</name>
<dbReference type="EMBL" id="FUZI01000001">
    <property type="protein sequence ID" value="SKC31578.1"/>
    <property type="molecule type" value="Genomic_DNA"/>
</dbReference>
<feature type="region of interest" description="Disordered" evidence="1">
    <location>
        <begin position="26"/>
        <end position="55"/>
    </location>
</feature>
<dbReference type="AlphaFoldDB" id="A0A1T5HXN5"/>
<dbReference type="Proteomes" id="UP001339429">
    <property type="component" value="Unassembled WGS sequence"/>
</dbReference>
<proteinExistence type="predicted"/>
<reference evidence="2 5" key="2">
    <citation type="submission" date="2024-01" db="EMBL/GenBank/DDBJ databases">
        <title>Active colonisers of the gastrointestinal tract of Atlantic salmon farmed in a warm water region.</title>
        <authorList>
            <person name="Bowman J.P."/>
        </authorList>
    </citation>
    <scope>NUCLEOTIDE SEQUENCE [LARGE SCALE GENOMIC DNA]</scope>
    <source>
        <strain evidence="2 5">S4MW1</strain>
    </source>
</reference>
<evidence type="ECO:0000313" key="5">
    <source>
        <dbReference type="Proteomes" id="UP001339429"/>
    </source>
</evidence>
<feature type="compositionally biased region" description="Polar residues" evidence="1">
    <location>
        <begin position="26"/>
        <end position="37"/>
    </location>
</feature>
<dbReference type="RefSeq" id="WP_159447936.1">
    <property type="nucleotide sequence ID" value="NZ_CP175535.1"/>
</dbReference>
<sequence length="55" mass="6147">MIILLVLFIISALTLVISLRLCRFNDSPNEQSVNTTPASPPPILEQKQQISEQLL</sequence>
<organism evidence="3 4">
    <name type="scientific">Photobacterium piscicola</name>
    <dbReference type="NCBI Taxonomy" id="1378299"/>
    <lineage>
        <taxon>Bacteria</taxon>
        <taxon>Pseudomonadati</taxon>
        <taxon>Pseudomonadota</taxon>
        <taxon>Gammaproteobacteria</taxon>
        <taxon>Vibrionales</taxon>
        <taxon>Vibrionaceae</taxon>
        <taxon>Photobacterium</taxon>
    </lineage>
</organism>
<evidence type="ECO:0000313" key="4">
    <source>
        <dbReference type="Proteomes" id="UP000189966"/>
    </source>
</evidence>
<evidence type="ECO:0000256" key="1">
    <source>
        <dbReference type="SAM" id="MobiDB-lite"/>
    </source>
</evidence>
<evidence type="ECO:0000313" key="3">
    <source>
        <dbReference type="EMBL" id="SKC31578.1"/>
    </source>
</evidence>